<dbReference type="EMBL" id="JBHSKN010000020">
    <property type="protein sequence ID" value="MFC5242774.1"/>
    <property type="molecule type" value="Genomic_DNA"/>
</dbReference>
<feature type="region of interest" description="Disordered" evidence="4">
    <location>
        <begin position="1"/>
        <end position="42"/>
    </location>
</feature>
<dbReference type="SUPFAM" id="SSF51735">
    <property type="entry name" value="NAD(P)-binding Rossmann-fold domains"/>
    <property type="match status" value="1"/>
</dbReference>
<dbReference type="InterPro" id="IPR002347">
    <property type="entry name" value="SDR_fam"/>
</dbReference>
<dbReference type="Pfam" id="PF00106">
    <property type="entry name" value="adh_short"/>
    <property type="match status" value="1"/>
</dbReference>
<comment type="similarity">
    <text evidence="1 3">Belongs to the short-chain dehydrogenases/reductases (SDR) family.</text>
</comment>
<evidence type="ECO:0000256" key="4">
    <source>
        <dbReference type="SAM" id="MobiDB-lite"/>
    </source>
</evidence>
<evidence type="ECO:0000256" key="1">
    <source>
        <dbReference type="ARBA" id="ARBA00006484"/>
    </source>
</evidence>
<dbReference type="PRINTS" id="PR00081">
    <property type="entry name" value="GDHRDH"/>
</dbReference>
<dbReference type="PRINTS" id="PR00080">
    <property type="entry name" value="SDRFAMILY"/>
</dbReference>
<keyword evidence="7" id="KW-1185">Reference proteome</keyword>
<dbReference type="InterPro" id="IPR036291">
    <property type="entry name" value="NAD(P)-bd_dom_sf"/>
</dbReference>
<organism evidence="6 7">
    <name type="scientific">Streptomyces atrovirens</name>
    <dbReference type="NCBI Taxonomy" id="285556"/>
    <lineage>
        <taxon>Bacteria</taxon>
        <taxon>Bacillati</taxon>
        <taxon>Actinomycetota</taxon>
        <taxon>Actinomycetes</taxon>
        <taxon>Kitasatosporales</taxon>
        <taxon>Streptomycetaceae</taxon>
        <taxon>Streptomyces</taxon>
    </lineage>
</organism>
<reference evidence="7" key="1">
    <citation type="journal article" date="2019" name="Int. J. Syst. Evol. Microbiol.">
        <title>The Global Catalogue of Microorganisms (GCM) 10K type strain sequencing project: providing services to taxonomists for standard genome sequencing and annotation.</title>
        <authorList>
            <consortium name="The Broad Institute Genomics Platform"/>
            <consortium name="The Broad Institute Genome Sequencing Center for Infectious Disease"/>
            <person name="Wu L."/>
            <person name="Ma J."/>
        </authorList>
    </citation>
    <scope>NUCLEOTIDE SEQUENCE [LARGE SCALE GENOMIC DNA]</scope>
    <source>
        <strain evidence="7">CGMCC 4.7131</strain>
    </source>
</reference>
<dbReference type="SMART" id="SM00822">
    <property type="entry name" value="PKS_KR"/>
    <property type="match status" value="1"/>
</dbReference>
<dbReference type="InterPro" id="IPR020904">
    <property type="entry name" value="Sc_DH/Rdtase_CS"/>
</dbReference>
<dbReference type="EC" id="1.-.-.-" evidence="6"/>
<dbReference type="RefSeq" id="WP_344560817.1">
    <property type="nucleotide sequence ID" value="NZ_BAAATG010000019.1"/>
</dbReference>
<dbReference type="Proteomes" id="UP001596035">
    <property type="component" value="Unassembled WGS sequence"/>
</dbReference>
<protein>
    <submittedName>
        <fullName evidence="6">SDR family NAD(P)-dependent oxidoreductase</fullName>
        <ecNumber evidence="6">1.-.-.-</ecNumber>
    </submittedName>
</protein>
<dbReference type="PROSITE" id="PS00061">
    <property type="entry name" value="ADH_SHORT"/>
    <property type="match status" value="1"/>
</dbReference>
<feature type="compositionally biased region" description="Low complexity" evidence="4">
    <location>
        <begin position="22"/>
        <end position="34"/>
    </location>
</feature>
<evidence type="ECO:0000259" key="5">
    <source>
        <dbReference type="SMART" id="SM00822"/>
    </source>
</evidence>
<sequence length="287" mass="29587">MTTTGSGSTYDPPADPAHSDARAAASAPAAARGHGPPPRTGRRVALVTGASSGIGAATARRFAAGGWQLLLSGRDRRRLEETASGTSAVLLPADLAAPDGAKMLAQAALRETGRIDVLVAGAGIGWAGPFLTMPHTDIDRVLFLDLNATLHLVREVLPAMVAAGGGRVVLVGSVAGSVGVREEAVYSAAKAGLAAFAEALRQELRGTGVGVTLVVPGPVETGFFARRGTPYHRSHPRPTSAGRVAAAVWNAVSQGRDDTYIPAWLALPARVRALTPGLYRRLLDRFG</sequence>
<feature type="domain" description="Ketoreductase" evidence="5">
    <location>
        <begin position="43"/>
        <end position="222"/>
    </location>
</feature>
<dbReference type="PANTHER" id="PTHR44196">
    <property type="entry name" value="DEHYDROGENASE/REDUCTASE SDR FAMILY MEMBER 7B"/>
    <property type="match status" value="1"/>
</dbReference>
<gene>
    <name evidence="6" type="ORF">ACFPWV_23135</name>
</gene>
<accession>A0ABW0DYF7</accession>
<comment type="caution">
    <text evidence="6">The sequence shown here is derived from an EMBL/GenBank/DDBJ whole genome shotgun (WGS) entry which is preliminary data.</text>
</comment>
<name>A0ABW0DYF7_9ACTN</name>
<evidence type="ECO:0000313" key="6">
    <source>
        <dbReference type="EMBL" id="MFC5242774.1"/>
    </source>
</evidence>
<proteinExistence type="inferred from homology"/>
<evidence type="ECO:0000256" key="2">
    <source>
        <dbReference type="ARBA" id="ARBA00023002"/>
    </source>
</evidence>
<dbReference type="GO" id="GO:0016491">
    <property type="term" value="F:oxidoreductase activity"/>
    <property type="evidence" value="ECO:0007669"/>
    <property type="project" value="UniProtKB-KW"/>
</dbReference>
<dbReference type="PANTHER" id="PTHR44196:SF1">
    <property type="entry name" value="DEHYDROGENASE_REDUCTASE SDR FAMILY MEMBER 7B"/>
    <property type="match status" value="1"/>
</dbReference>
<dbReference type="Gene3D" id="3.40.50.720">
    <property type="entry name" value="NAD(P)-binding Rossmann-like Domain"/>
    <property type="match status" value="1"/>
</dbReference>
<evidence type="ECO:0000256" key="3">
    <source>
        <dbReference type="RuleBase" id="RU000363"/>
    </source>
</evidence>
<dbReference type="CDD" id="cd05233">
    <property type="entry name" value="SDR_c"/>
    <property type="match status" value="1"/>
</dbReference>
<keyword evidence="2 6" id="KW-0560">Oxidoreductase</keyword>
<dbReference type="InterPro" id="IPR057326">
    <property type="entry name" value="KR_dom"/>
</dbReference>
<evidence type="ECO:0000313" key="7">
    <source>
        <dbReference type="Proteomes" id="UP001596035"/>
    </source>
</evidence>